<feature type="binding site" evidence="9">
    <location>
        <begin position="14"/>
        <end position="19"/>
    </location>
    <ligand>
        <name>ATP</name>
        <dbReference type="ChEBI" id="CHEBI:30616"/>
    </ligand>
</feature>
<feature type="binding site" evidence="9">
    <location>
        <position position="43"/>
    </location>
    <ligand>
        <name>substrate</name>
    </ligand>
</feature>
<keyword evidence="11" id="KW-1185">Reference proteome</keyword>
<evidence type="ECO:0000256" key="7">
    <source>
        <dbReference type="ARBA" id="ARBA00022842"/>
    </source>
</evidence>
<dbReference type="GO" id="GO:0004141">
    <property type="term" value="F:dethiobiotin synthase activity"/>
    <property type="evidence" value="ECO:0007669"/>
    <property type="project" value="UniProtKB-UniRule"/>
</dbReference>
<proteinExistence type="inferred from homology"/>
<dbReference type="GO" id="GO:0005524">
    <property type="term" value="F:ATP binding"/>
    <property type="evidence" value="ECO:0007669"/>
    <property type="project" value="UniProtKB-UniRule"/>
</dbReference>
<dbReference type="InterPro" id="IPR027417">
    <property type="entry name" value="P-loop_NTPase"/>
</dbReference>
<evidence type="ECO:0000313" key="11">
    <source>
        <dbReference type="Proteomes" id="UP000477651"/>
    </source>
</evidence>
<sequence length="217" mass="24585">MVGKVIFISGIDTNVGKTVATGVYAKQLMDKGFSVVTQKMVQTGCQGLSEDIMVHRQIQGIPLMQEDKEGLTCPYVFPYPCSPHLAAKLVNKNIQENVIESATQQLAQRYDIVLLEGAGGLMVPYQENRTTLDYLIQSRYPLWLVTSGKLGSINHTLLSLEICRLNHIYVEKLIYNAYIEEDLIIGMETRQYLQAFFLKHFPNGTYEELDYIERVKG</sequence>
<dbReference type="Pfam" id="PF13500">
    <property type="entry name" value="AAA_26"/>
    <property type="match status" value="1"/>
</dbReference>
<keyword evidence="4 9" id="KW-0547">Nucleotide-binding</keyword>
<dbReference type="HAMAP" id="MF_00336">
    <property type="entry name" value="BioD"/>
    <property type="match status" value="1"/>
</dbReference>
<feature type="binding site" evidence="9">
    <location>
        <position position="51"/>
    </location>
    <ligand>
        <name>ATP</name>
        <dbReference type="ChEBI" id="CHEBI:30616"/>
    </ligand>
</feature>
<comment type="pathway">
    <text evidence="9">Cofactor biosynthesis; biotin biosynthesis; biotin from 7,8-diaminononanoate: step 1/2.</text>
</comment>
<evidence type="ECO:0000313" key="10">
    <source>
        <dbReference type="EMBL" id="NEN75716.1"/>
    </source>
</evidence>
<evidence type="ECO:0000256" key="8">
    <source>
        <dbReference type="ARBA" id="ARBA00047386"/>
    </source>
</evidence>
<comment type="catalytic activity">
    <reaction evidence="9">
        <text>(7R,8S)-7,8-diammoniononanoate + CO2 + ATP = (4R,5S)-dethiobiotin + ADP + phosphate + 3 H(+)</text>
        <dbReference type="Rhea" id="RHEA:15805"/>
        <dbReference type="ChEBI" id="CHEBI:15378"/>
        <dbReference type="ChEBI" id="CHEBI:16526"/>
        <dbReference type="ChEBI" id="CHEBI:30616"/>
        <dbReference type="ChEBI" id="CHEBI:43474"/>
        <dbReference type="ChEBI" id="CHEBI:149469"/>
        <dbReference type="ChEBI" id="CHEBI:149473"/>
        <dbReference type="ChEBI" id="CHEBI:456216"/>
        <dbReference type="EC" id="6.3.3.3"/>
    </reaction>
</comment>
<evidence type="ECO:0000256" key="6">
    <source>
        <dbReference type="ARBA" id="ARBA00022840"/>
    </source>
</evidence>
<evidence type="ECO:0000256" key="5">
    <source>
        <dbReference type="ARBA" id="ARBA00022756"/>
    </source>
</evidence>
<feature type="binding site" evidence="9">
    <location>
        <position position="116"/>
    </location>
    <ligand>
        <name>Mg(2+)</name>
        <dbReference type="ChEBI" id="CHEBI:18420"/>
    </ligand>
</feature>
<keyword evidence="6 9" id="KW-0067">ATP-binding</keyword>
<dbReference type="AlphaFoldDB" id="A0A6L9Y643"/>
<feature type="binding site" evidence="9">
    <location>
        <position position="203"/>
    </location>
    <ligand>
        <name>ATP</name>
        <dbReference type="ChEBI" id="CHEBI:30616"/>
    </ligand>
</feature>
<name>A0A6L9Y643_9BURK</name>
<organism evidence="10 11">
    <name type="scientific">Pelistega ratti</name>
    <dbReference type="NCBI Taxonomy" id="2652177"/>
    <lineage>
        <taxon>Bacteria</taxon>
        <taxon>Pseudomonadati</taxon>
        <taxon>Pseudomonadota</taxon>
        <taxon>Betaproteobacteria</taxon>
        <taxon>Burkholderiales</taxon>
        <taxon>Alcaligenaceae</taxon>
        <taxon>Pelistega</taxon>
    </lineage>
</organism>
<evidence type="ECO:0000256" key="3">
    <source>
        <dbReference type="ARBA" id="ARBA00022723"/>
    </source>
</evidence>
<dbReference type="EC" id="6.3.3.3" evidence="9"/>
<evidence type="ECO:0000256" key="4">
    <source>
        <dbReference type="ARBA" id="ARBA00022741"/>
    </source>
</evidence>
<dbReference type="PANTHER" id="PTHR43210">
    <property type="entry name" value="DETHIOBIOTIN SYNTHETASE"/>
    <property type="match status" value="1"/>
</dbReference>
<comment type="caution">
    <text evidence="9">Lacks conserved residue(s) required for the propagation of feature annotation.</text>
</comment>
<comment type="subcellular location">
    <subcellularLocation>
        <location evidence="9">Cytoplasm</location>
    </subcellularLocation>
</comment>
<dbReference type="SUPFAM" id="SSF52540">
    <property type="entry name" value="P-loop containing nucleoside triphosphate hydrolases"/>
    <property type="match status" value="1"/>
</dbReference>
<comment type="subunit">
    <text evidence="9">Homodimer.</text>
</comment>
<keyword evidence="5 9" id="KW-0093">Biotin biosynthesis</keyword>
<dbReference type="InterPro" id="IPR004472">
    <property type="entry name" value="DTB_synth_BioD"/>
</dbReference>
<dbReference type="PIRSF" id="PIRSF006755">
    <property type="entry name" value="DTB_synth"/>
    <property type="match status" value="1"/>
</dbReference>
<comment type="similarity">
    <text evidence="9">Belongs to the dethiobiotin synthetase family.</text>
</comment>
<dbReference type="GO" id="GO:0009102">
    <property type="term" value="P:biotin biosynthetic process"/>
    <property type="evidence" value="ECO:0007669"/>
    <property type="project" value="UniProtKB-UniRule"/>
</dbReference>
<dbReference type="UniPathway" id="UPA00078">
    <property type="reaction ID" value="UER00161"/>
</dbReference>
<dbReference type="GO" id="GO:0005829">
    <property type="term" value="C:cytosol"/>
    <property type="evidence" value="ECO:0007669"/>
    <property type="project" value="TreeGrafter"/>
</dbReference>
<keyword evidence="2 9" id="KW-0436">Ligase</keyword>
<dbReference type="Proteomes" id="UP000477651">
    <property type="component" value="Unassembled WGS sequence"/>
</dbReference>
<evidence type="ECO:0000256" key="9">
    <source>
        <dbReference type="HAMAP-Rule" id="MF_00336"/>
    </source>
</evidence>
<dbReference type="Gene3D" id="3.40.50.300">
    <property type="entry name" value="P-loop containing nucleotide triphosphate hydrolases"/>
    <property type="match status" value="1"/>
</dbReference>
<feature type="active site" evidence="9">
    <location>
        <position position="39"/>
    </location>
</feature>
<gene>
    <name evidence="9 10" type="primary">bioD</name>
    <name evidence="10" type="ORF">F9B74_05165</name>
</gene>
<protein>
    <recommendedName>
        <fullName evidence="9">ATP-dependent dethiobiotin synthetase BioD</fullName>
        <ecNumber evidence="9">6.3.3.3</ecNumber>
    </recommendedName>
    <alternativeName>
        <fullName evidence="9">DTB synthetase</fullName>
        <shortName evidence="9">DTBS</shortName>
    </alternativeName>
    <alternativeName>
        <fullName evidence="9">Dethiobiotin synthase</fullName>
    </alternativeName>
</protein>
<comment type="function">
    <text evidence="9">Catalyzes a mechanistically unusual reaction, the ATP-dependent insertion of CO2 between the N7 and N8 nitrogen atoms of 7,8-diaminopelargonic acid (DAPA, also called 7,8-diammoniononanoate) to form a ureido ring.</text>
</comment>
<feature type="binding site" evidence="9">
    <location>
        <position position="18"/>
    </location>
    <ligand>
        <name>Mg(2+)</name>
        <dbReference type="ChEBI" id="CHEBI:18420"/>
    </ligand>
</feature>
<evidence type="ECO:0000256" key="1">
    <source>
        <dbReference type="ARBA" id="ARBA00022490"/>
    </source>
</evidence>
<keyword evidence="1 9" id="KW-0963">Cytoplasm</keyword>
<dbReference type="PANTHER" id="PTHR43210:SF2">
    <property type="entry name" value="ATP-DEPENDENT DETHIOBIOTIN SYNTHETASE BIOD 2"/>
    <property type="match status" value="1"/>
</dbReference>
<comment type="catalytic activity">
    <reaction evidence="8">
        <text>(7R,8S)-8-amino-7-(carboxyamino)nonanoate + ATP = (4R,5S)-dethiobiotin + ADP + phosphate + H(+)</text>
        <dbReference type="Rhea" id="RHEA:63684"/>
        <dbReference type="ChEBI" id="CHEBI:15378"/>
        <dbReference type="ChEBI" id="CHEBI:30616"/>
        <dbReference type="ChEBI" id="CHEBI:43474"/>
        <dbReference type="ChEBI" id="CHEBI:149470"/>
        <dbReference type="ChEBI" id="CHEBI:149473"/>
        <dbReference type="ChEBI" id="CHEBI:456216"/>
    </reaction>
</comment>
<dbReference type="EMBL" id="JAAGYR010000008">
    <property type="protein sequence ID" value="NEN75716.1"/>
    <property type="molecule type" value="Genomic_DNA"/>
</dbReference>
<comment type="cofactor">
    <cofactor evidence="9">
        <name>Mg(2+)</name>
        <dbReference type="ChEBI" id="CHEBI:18420"/>
    </cofactor>
</comment>
<comment type="caution">
    <text evidence="10">The sequence shown here is derived from an EMBL/GenBank/DDBJ whole genome shotgun (WGS) entry which is preliminary data.</text>
</comment>
<keyword evidence="3 9" id="KW-0479">Metal-binding</keyword>
<feature type="binding site" evidence="9">
    <location>
        <begin position="116"/>
        <end position="119"/>
    </location>
    <ligand>
        <name>ATP</name>
        <dbReference type="ChEBI" id="CHEBI:30616"/>
    </ligand>
</feature>
<dbReference type="NCBIfam" id="TIGR00347">
    <property type="entry name" value="bioD"/>
    <property type="match status" value="1"/>
</dbReference>
<dbReference type="GO" id="GO:0000287">
    <property type="term" value="F:magnesium ion binding"/>
    <property type="evidence" value="ECO:0007669"/>
    <property type="project" value="UniProtKB-UniRule"/>
</dbReference>
<feature type="binding site" evidence="9">
    <location>
        <position position="51"/>
    </location>
    <ligand>
        <name>Mg(2+)</name>
        <dbReference type="ChEBI" id="CHEBI:18420"/>
    </ligand>
</feature>
<dbReference type="RefSeq" id="WP_163764326.1">
    <property type="nucleotide sequence ID" value="NZ_JAAGYR010000008.1"/>
</dbReference>
<accession>A0A6L9Y643</accession>
<dbReference type="CDD" id="cd03109">
    <property type="entry name" value="DTBS"/>
    <property type="match status" value="1"/>
</dbReference>
<keyword evidence="7 9" id="KW-0460">Magnesium</keyword>
<evidence type="ECO:0000256" key="2">
    <source>
        <dbReference type="ARBA" id="ARBA00022598"/>
    </source>
</evidence>
<reference evidence="10 11" key="1">
    <citation type="submission" date="2020-02" db="EMBL/GenBank/DDBJ databases">
        <title>Pelistega sp. NLN82 were isolated from wild rodents of the Hainan Island.</title>
        <authorList>
            <person name="Niu N."/>
            <person name="Zhou J."/>
        </authorList>
    </citation>
    <scope>NUCLEOTIDE SEQUENCE [LARGE SCALE GENOMIC DNA]</scope>
    <source>
        <strain evidence="10 11">NLN82</strain>
    </source>
</reference>